<proteinExistence type="predicted"/>
<accession>A0AAD5LYC9</accession>
<evidence type="ECO:0000313" key="3">
    <source>
        <dbReference type="Proteomes" id="UP001196413"/>
    </source>
</evidence>
<dbReference type="Proteomes" id="UP001196413">
    <property type="component" value="Unassembled WGS sequence"/>
</dbReference>
<protein>
    <submittedName>
        <fullName evidence="2">Uncharacterized protein</fullName>
    </submittedName>
</protein>
<comment type="caution">
    <text evidence="2">The sequence shown here is derived from an EMBL/GenBank/DDBJ whole genome shotgun (WGS) entry which is preliminary data.</text>
</comment>
<gene>
    <name evidence="2" type="ORF">KIN20_004156</name>
</gene>
<organism evidence="2 3">
    <name type="scientific">Parelaphostrongylus tenuis</name>
    <name type="common">Meningeal worm</name>
    <dbReference type="NCBI Taxonomy" id="148309"/>
    <lineage>
        <taxon>Eukaryota</taxon>
        <taxon>Metazoa</taxon>
        <taxon>Ecdysozoa</taxon>
        <taxon>Nematoda</taxon>
        <taxon>Chromadorea</taxon>
        <taxon>Rhabditida</taxon>
        <taxon>Rhabditina</taxon>
        <taxon>Rhabditomorpha</taxon>
        <taxon>Strongyloidea</taxon>
        <taxon>Metastrongylidae</taxon>
        <taxon>Parelaphostrongylus</taxon>
    </lineage>
</organism>
<feature type="region of interest" description="Disordered" evidence="1">
    <location>
        <begin position="32"/>
        <end position="52"/>
    </location>
</feature>
<reference evidence="2" key="1">
    <citation type="submission" date="2021-06" db="EMBL/GenBank/DDBJ databases">
        <title>Parelaphostrongylus tenuis whole genome reference sequence.</title>
        <authorList>
            <person name="Garwood T.J."/>
            <person name="Larsen P.A."/>
            <person name="Fountain-Jones N.M."/>
            <person name="Garbe J.R."/>
            <person name="Macchietto M.G."/>
            <person name="Kania S.A."/>
            <person name="Gerhold R.W."/>
            <person name="Richards J.E."/>
            <person name="Wolf T.M."/>
        </authorList>
    </citation>
    <scope>NUCLEOTIDE SEQUENCE</scope>
    <source>
        <strain evidence="2">MNPRO001-30</strain>
        <tissue evidence="2">Meninges</tissue>
    </source>
</reference>
<evidence type="ECO:0000256" key="1">
    <source>
        <dbReference type="SAM" id="MobiDB-lite"/>
    </source>
</evidence>
<dbReference type="EMBL" id="JAHQIW010000560">
    <property type="protein sequence ID" value="KAJ1348765.1"/>
    <property type="molecule type" value="Genomic_DNA"/>
</dbReference>
<dbReference type="AlphaFoldDB" id="A0AAD5LYC9"/>
<evidence type="ECO:0000313" key="2">
    <source>
        <dbReference type="EMBL" id="KAJ1348765.1"/>
    </source>
</evidence>
<sequence length="88" mass="10045">MEIKCKMNLYSPLCYTLVMHTGSAVDHQLALLDKPRQKDQSTRKPLGKREKKDDVTLVRRGRLYVGKLPNADNNAVAWLTIMKSSVMK</sequence>
<keyword evidence="3" id="KW-1185">Reference proteome</keyword>
<name>A0AAD5LYC9_PARTN</name>
<feature type="compositionally biased region" description="Basic and acidic residues" evidence="1">
    <location>
        <begin position="33"/>
        <end position="52"/>
    </location>
</feature>